<dbReference type="InterPro" id="IPR003781">
    <property type="entry name" value="CoA-bd"/>
</dbReference>
<proteinExistence type="predicted"/>
<dbReference type="Gene3D" id="3.40.50.720">
    <property type="entry name" value="NAD(P)-binding Rossmann-like Domain"/>
    <property type="match status" value="1"/>
</dbReference>
<dbReference type="Gene3D" id="3.40.50.261">
    <property type="entry name" value="Succinyl-CoA synthetase domains"/>
    <property type="match status" value="2"/>
</dbReference>
<keyword evidence="6" id="KW-1185">Reference proteome</keyword>
<reference evidence="5" key="1">
    <citation type="journal article" date="2021" name="Microb. Physiol.">
        <title>Proteogenomic Insights into the Physiology of Marine, Sulfate-Reducing, Filamentous Desulfonema limicola and Desulfonema magnum.</title>
        <authorList>
            <person name="Schnaars V."/>
            <person name="Wohlbrand L."/>
            <person name="Scheve S."/>
            <person name="Hinrichs C."/>
            <person name="Reinhardt R."/>
            <person name="Rabus R."/>
        </authorList>
    </citation>
    <scope>NUCLEOTIDE SEQUENCE</scope>
    <source>
        <strain evidence="5">5ac10</strain>
    </source>
</reference>
<dbReference type="RefSeq" id="WP_207691782.1">
    <property type="nucleotide sequence ID" value="NZ_CP061799.1"/>
</dbReference>
<evidence type="ECO:0000313" key="6">
    <source>
        <dbReference type="Proteomes" id="UP000663720"/>
    </source>
</evidence>
<dbReference type="SUPFAM" id="SSF52210">
    <property type="entry name" value="Succinyl-CoA synthetase domains"/>
    <property type="match status" value="2"/>
</dbReference>
<dbReference type="Pfam" id="PF13380">
    <property type="entry name" value="CoA_binding_2"/>
    <property type="match status" value="1"/>
</dbReference>
<sequence length="471" mass="50658">MIKLKHKDNSAMMDLFFKPKSVAVIGASGTPGKLGYVIVKNIADSDFAGELYPVNPKSDEILGYKVYRSLKEIPGDIDLVVTALPTPKITVATMEECAGKGVKAVIIESAGFAEMGGEGKVFQQQIVDIAKKNNIRVMGPNCSGIVSRDIVTSIYPMTKKVPKGNVVLIGQSGLLAAGMASDIVENESLNISKVCSIGNKCDVNENDLLEYFGNDDEVDVISMYLETVSDGRKLTAIAKKIAAKKPVIFLSGGRTEAGAKAAMSHTGSIASNSRIVETAIRQTGMITADDFTELKDFAKVFSTQPLPKGNRVAVITLAGSVGVNVSDLCANFGLELPKLTPGTTEKLKDMFDTPVSNPVDLYFSVTKIGFTKTLETTFPDAFRDPNIDAAVLILAGFEYTQEAVQKKIIQKIVQEVGKPVVVCMIVGYNKYKNVIMDEMGKELPVFPSLISGVKALSKLCEYGIRKQKLSA</sequence>
<dbReference type="EMBL" id="CP061799">
    <property type="protein sequence ID" value="QTA80108.1"/>
    <property type="molecule type" value="Genomic_DNA"/>
</dbReference>
<dbReference type="KEGG" id="dli:dnl_23950"/>
<dbReference type="SMART" id="SM00881">
    <property type="entry name" value="CoA_binding"/>
    <property type="match status" value="1"/>
</dbReference>
<dbReference type="GO" id="GO:0016874">
    <property type="term" value="F:ligase activity"/>
    <property type="evidence" value="ECO:0007669"/>
    <property type="project" value="UniProtKB-KW"/>
</dbReference>
<dbReference type="InterPro" id="IPR036291">
    <property type="entry name" value="NAD(P)-bd_dom_sf"/>
</dbReference>
<gene>
    <name evidence="5" type="ORF">dnl_23950</name>
</gene>
<keyword evidence="2" id="KW-0547">Nucleotide-binding</keyword>
<dbReference type="Pfam" id="PF13607">
    <property type="entry name" value="Succ_CoA_lig"/>
    <property type="match status" value="1"/>
</dbReference>
<dbReference type="Proteomes" id="UP000663720">
    <property type="component" value="Chromosome"/>
</dbReference>
<organism evidence="5 6">
    <name type="scientific">Desulfonema limicola</name>
    <dbReference type="NCBI Taxonomy" id="45656"/>
    <lineage>
        <taxon>Bacteria</taxon>
        <taxon>Pseudomonadati</taxon>
        <taxon>Thermodesulfobacteriota</taxon>
        <taxon>Desulfobacteria</taxon>
        <taxon>Desulfobacterales</taxon>
        <taxon>Desulfococcaceae</taxon>
        <taxon>Desulfonema</taxon>
    </lineage>
</organism>
<dbReference type="InterPro" id="IPR016102">
    <property type="entry name" value="Succinyl-CoA_synth-like"/>
</dbReference>
<dbReference type="PANTHER" id="PTHR43334">
    <property type="entry name" value="ACETATE--COA LIGASE [ADP-FORMING]"/>
    <property type="match status" value="1"/>
</dbReference>
<keyword evidence="1" id="KW-0436">Ligase</keyword>
<keyword evidence="3" id="KW-0067">ATP-binding</keyword>
<evidence type="ECO:0000256" key="2">
    <source>
        <dbReference type="ARBA" id="ARBA00022741"/>
    </source>
</evidence>
<dbReference type="AlphaFoldDB" id="A0A975B7K2"/>
<evidence type="ECO:0000313" key="5">
    <source>
        <dbReference type="EMBL" id="QTA80108.1"/>
    </source>
</evidence>
<evidence type="ECO:0000256" key="1">
    <source>
        <dbReference type="ARBA" id="ARBA00022598"/>
    </source>
</evidence>
<dbReference type="PANTHER" id="PTHR43334:SF1">
    <property type="entry name" value="3-HYDROXYPROPIONATE--COA LIGASE [ADP-FORMING]"/>
    <property type="match status" value="1"/>
</dbReference>
<dbReference type="InterPro" id="IPR032875">
    <property type="entry name" value="Succ_CoA_lig_flav_dom"/>
</dbReference>
<dbReference type="InterPro" id="IPR051538">
    <property type="entry name" value="Acyl-CoA_Synth/Transferase"/>
</dbReference>
<evidence type="ECO:0000256" key="3">
    <source>
        <dbReference type="ARBA" id="ARBA00022840"/>
    </source>
</evidence>
<name>A0A975B7K2_9BACT</name>
<dbReference type="GO" id="GO:0005524">
    <property type="term" value="F:ATP binding"/>
    <property type="evidence" value="ECO:0007669"/>
    <property type="project" value="UniProtKB-KW"/>
</dbReference>
<feature type="domain" description="CoA-binding" evidence="4">
    <location>
        <begin position="16"/>
        <end position="112"/>
    </location>
</feature>
<evidence type="ECO:0000259" key="4">
    <source>
        <dbReference type="SMART" id="SM00881"/>
    </source>
</evidence>
<dbReference type="SUPFAM" id="SSF51735">
    <property type="entry name" value="NAD(P)-binding Rossmann-fold domains"/>
    <property type="match status" value="1"/>
</dbReference>
<accession>A0A975B7K2</accession>
<protein>
    <submittedName>
        <fullName evidence="5">CoA-binding domain-containing protein</fullName>
    </submittedName>
</protein>